<evidence type="ECO:0000313" key="3">
    <source>
        <dbReference type="Proteomes" id="UP000276128"/>
    </source>
</evidence>
<sequence>MPYNYSKGGVCLDANNQFGKFLESLRGKASLRKAALKSGLSHAYIRDLELGRNRSTNDSIKPSPETLRKLAAAYQFPYTDLLKRAGYLEDAVPVRALLDTPLDDVWYVEFGVQSVRFVSPEGRKEEYVDSLIALTNFIETLTERQFVKVDAHLFVNLHKIKKYAPIEGKLYFDLYQDEPYLLVAAVAQRKYHHLFIDYISRHNGIVLESDSDIDHFSSMRPSSLPNAT</sequence>
<reference evidence="2 3" key="1">
    <citation type="submission" date="2018-12" db="EMBL/GenBank/DDBJ databases">
        <title>Bacillus ochoae sp. nov., Paenibacillus whitsoniae sp. nov., Paenibacillus spiritus sp. nov. Isolated from the Mars Exploration Rover during spacecraft assembly.</title>
        <authorList>
            <person name="Seuylemezian A."/>
            <person name="Vaishampayan P."/>
        </authorList>
    </citation>
    <scope>NUCLEOTIDE SEQUENCE [LARGE SCALE GENOMIC DNA]</scope>
    <source>
        <strain evidence="2 3">MER 54</strain>
    </source>
</reference>
<dbReference type="Gene3D" id="1.10.260.40">
    <property type="entry name" value="lambda repressor-like DNA-binding domains"/>
    <property type="match status" value="1"/>
</dbReference>
<dbReference type="SUPFAM" id="SSF47413">
    <property type="entry name" value="lambda repressor-like DNA-binding domains"/>
    <property type="match status" value="1"/>
</dbReference>
<dbReference type="PROSITE" id="PS50943">
    <property type="entry name" value="HTH_CROC1"/>
    <property type="match status" value="1"/>
</dbReference>
<dbReference type="CDD" id="cd00093">
    <property type="entry name" value="HTH_XRE"/>
    <property type="match status" value="1"/>
</dbReference>
<dbReference type="GO" id="GO:0003677">
    <property type="term" value="F:DNA binding"/>
    <property type="evidence" value="ECO:0007669"/>
    <property type="project" value="InterPro"/>
</dbReference>
<dbReference type="InterPro" id="IPR010982">
    <property type="entry name" value="Lambda_DNA-bd_dom_sf"/>
</dbReference>
<protein>
    <submittedName>
        <fullName evidence="2">XRE family transcriptional regulator</fullName>
    </submittedName>
</protein>
<dbReference type="EMBL" id="RXHU01000029">
    <property type="protein sequence ID" value="RTE09614.1"/>
    <property type="molecule type" value="Genomic_DNA"/>
</dbReference>
<gene>
    <name evidence="2" type="ORF">EJQ19_11475</name>
</gene>
<keyword evidence="3" id="KW-1185">Reference proteome</keyword>
<proteinExistence type="predicted"/>
<evidence type="ECO:0000313" key="2">
    <source>
        <dbReference type="EMBL" id="RTE09614.1"/>
    </source>
</evidence>
<dbReference type="SMART" id="SM00530">
    <property type="entry name" value="HTH_XRE"/>
    <property type="match status" value="1"/>
</dbReference>
<name>A0A430JF22_9BACL</name>
<dbReference type="AlphaFoldDB" id="A0A430JF22"/>
<accession>A0A430JF22</accession>
<dbReference type="OrthoDB" id="2080915at2"/>
<dbReference type="Proteomes" id="UP000276128">
    <property type="component" value="Unassembled WGS sequence"/>
</dbReference>
<evidence type="ECO:0000259" key="1">
    <source>
        <dbReference type="PROSITE" id="PS50943"/>
    </source>
</evidence>
<dbReference type="InterPro" id="IPR001387">
    <property type="entry name" value="Cro/C1-type_HTH"/>
</dbReference>
<organism evidence="2 3">
    <name type="scientific">Paenibacillus whitsoniae</name>
    <dbReference type="NCBI Taxonomy" id="2496558"/>
    <lineage>
        <taxon>Bacteria</taxon>
        <taxon>Bacillati</taxon>
        <taxon>Bacillota</taxon>
        <taxon>Bacilli</taxon>
        <taxon>Bacillales</taxon>
        <taxon>Paenibacillaceae</taxon>
        <taxon>Paenibacillus</taxon>
    </lineage>
</organism>
<feature type="domain" description="HTH cro/C1-type" evidence="1">
    <location>
        <begin position="30"/>
        <end position="81"/>
    </location>
</feature>
<comment type="caution">
    <text evidence="2">The sequence shown here is derived from an EMBL/GenBank/DDBJ whole genome shotgun (WGS) entry which is preliminary data.</text>
</comment>